<dbReference type="Proteomes" id="UP000179524">
    <property type="component" value="Unassembled WGS sequence"/>
</dbReference>
<gene>
    <name evidence="5" type="ORF">BKP37_04060</name>
</gene>
<feature type="domain" description="Periplasmic binding protein" evidence="4">
    <location>
        <begin position="32"/>
        <end position="283"/>
    </location>
</feature>
<dbReference type="OrthoDB" id="6196975at2"/>
<evidence type="ECO:0000256" key="3">
    <source>
        <dbReference type="ARBA" id="ARBA00022729"/>
    </source>
</evidence>
<proteinExistence type="inferred from homology"/>
<comment type="similarity">
    <text evidence="2">Belongs to the bacterial solute-binding protein 2 family.</text>
</comment>
<organism evidence="5 6">
    <name type="scientific">Anaerobacillus alkalilacustris</name>
    <dbReference type="NCBI Taxonomy" id="393763"/>
    <lineage>
        <taxon>Bacteria</taxon>
        <taxon>Bacillati</taxon>
        <taxon>Bacillota</taxon>
        <taxon>Bacilli</taxon>
        <taxon>Bacillales</taxon>
        <taxon>Bacillaceae</taxon>
        <taxon>Anaerobacillus</taxon>
    </lineage>
</organism>
<protein>
    <recommendedName>
        <fullName evidence="4">Periplasmic binding protein domain-containing protein</fullName>
    </recommendedName>
</protein>
<name>A0A1S2LYR4_9BACI</name>
<comment type="caution">
    <text evidence="5">The sequence shown here is derived from an EMBL/GenBank/DDBJ whole genome shotgun (WGS) entry which is preliminary data.</text>
</comment>
<dbReference type="PANTHER" id="PTHR46847:SF1">
    <property type="entry name" value="D-ALLOSE-BINDING PERIPLASMIC PROTEIN-RELATED"/>
    <property type="match status" value="1"/>
</dbReference>
<reference evidence="5 6" key="1">
    <citation type="submission" date="2016-10" db="EMBL/GenBank/DDBJ databases">
        <title>Draft genome sequences of four alkaliphilic bacteria belonging to the Anaerobacillus genus.</title>
        <authorList>
            <person name="Bassil N.M."/>
            <person name="Lloyd J.R."/>
        </authorList>
    </citation>
    <scope>NUCLEOTIDE SEQUENCE [LARGE SCALE GENOMIC DNA]</scope>
    <source>
        <strain evidence="5 6">DSM 18345</strain>
    </source>
</reference>
<accession>A0A1S2LYR4</accession>
<dbReference type="RefSeq" id="WP_071308356.1">
    <property type="nucleotide sequence ID" value="NZ_MLQR01000001.1"/>
</dbReference>
<evidence type="ECO:0000313" key="6">
    <source>
        <dbReference type="Proteomes" id="UP000179524"/>
    </source>
</evidence>
<dbReference type="CDD" id="cd01536">
    <property type="entry name" value="PBP1_ABC_sugar_binding-like"/>
    <property type="match status" value="1"/>
</dbReference>
<evidence type="ECO:0000256" key="1">
    <source>
        <dbReference type="ARBA" id="ARBA00004196"/>
    </source>
</evidence>
<dbReference type="GO" id="GO:0030246">
    <property type="term" value="F:carbohydrate binding"/>
    <property type="evidence" value="ECO:0007669"/>
    <property type="project" value="UniProtKB-ARBA"/>
</dbReference>
<dbReference type="InterPro" id="IPR025997">
    <property type="entry name" value="SBP_2_dom"/>
</dbReference>
<evidence type="ECO:0000259" key="4">
    <source>
        <dbReference type="Pfam" id="PF13407"/>
    </source>
</evidence>
<dbReference type="PANTHER" id="PTHR46847">
    <property type="entry name" value="D-ALLOSE-BINDING PERIPLASMIC PROTEIN-RELATED"/>
    <property type="match status" value="1"/>
</dbReference>
<dbReference type="AlphaFoldDB" id="A0A1S2LYR4"/>
<dbReference type="Gene3D" id="3.40.50.2300">
    <property type="match status" value="2"/>
</dbReference>
<dbReference type="InterPro" id="IPR028082">
    <property type="entry name" value="Peripla_BP_I"/>
</dbReference>
<keyword evidence="3" id="KW-0732">Signal</keyword>
<evidence type="ECO:0000256" key="2">
    <source>
        <dbReference type="ARBA" id="ARBA00007639"/>
    </source>
</evidence>
<dbReference type="EMBL" id="MLQR01000001">
    <property type="protein sequence ID" value="OIJ17632.1"/>
    <property type="molecule type" value="Genomic_DNA"/>
</dbReference>
<dbReference type="GO" id="GO:0030313">
    <property type="term" value="C:cell envelope"/>
    <property type="evidence" value="ECO:0007669"/>
    <property type="project" value="UniProtKB-SubCell"/>
</dbReference>
<evidence type="ECO:0000313" key="5">
    <source>
        <dbReference type="EMBL" id="OIJ17632.1"/>
    </source>
</evidence>
<keyword evidence="6" id="KW-1185">Reference proteome</keyword>
<sequence length="313" mass="34727">MKKSSIIFLVFLIFAIFITFMSKPFAEHKPTVAVVLKNIDSQYWQIVKKGLEKGFRDFNLVGEVHAPLNETIEEQSALLMDILNQEPDLLIVSSVSSDIIPILMKFHEINIPVLLLDTDDPWKHKTAYIGTNNVEIGKMAGAFLATQLQPGDEVALISGNINQAVSASRIEGATINLERAAIKVATLKADVKNEKILAKRAMEEILIEYPHIKGVYAVNDIRALGAMEAIMEQGLEIPVIGADGLIEMIELIDEGEIRGTVAQNPYDMGYLSVETARKVLVGETIERTINSGVDFIIKENAKQKINFLENLLR</sequence>
<dbReference type="SUPFAM" id="SSF53822">
    <property type="entry name" value="Periplasmic binding protein-like I"/>
    <property type="match status" value="1"/>
</dbReference>
<comment type="subcellular location">
    <subcellularLocation>
        <location evidence="1">Cell envelope</location>
    </subcellularLocation>
</comment>
<dbReference type="Pfam" id="PF13407">
    <property type="entry name" value="Peripla_BP_4"/>
    <property type="match status" value="1"/>
</dbReference>